<dbReference type="InterPro" id="IPR018247">
    <property type="entry name" value="EF_Hand_1_Ca_BS"/>
</dbReference>
<dbReference type="InterPro" id="IPR032466">
    <property type="entry name" value="Metal_Hydrolase"/>
</dbReference>
<proteinExistence type="predicted"/>
<dbReference type="Pfam" id="PF04909">
    <property type="entry name" value="Amidohydro_2"/>
    <property type="match status" value="1"/>
</dbReference>
<feature type="domain" description="EF-hand" evidence="1">
    <location>
        <begin position="63"/>
        <end position="90"/>
    </location>
</feature>
<dbReference type="Proteomes" id="UP000445696">
    <property type="component" value="Unassembled WGS sequence"/>
</dbReference>
<dbReference type="GO" id="GO:0016787">
    <property type="term" value="F:hydrolase activity"/>
    <property type="evidence" value="ECO:0007669"/>
    <property type="project" value="UniProtKB-KW"/>
</dbReference>
<dbReference type="Gene3D" id="1.10.238.10">
    <property type="entry name" value="EF-hand"/>
    <property type="match status" value="1"/>
</dbReference>
<dbReference type="Gene3D" id="3.20.20.140">
    <property type="entry name" value="Metal-dependent hydrolases"/>
    <property type="match status" value="1"/>
</dbReference>
<dbReference type="EMBL" id="WTVA01000003">
    <property type="protein sequence ID" value="MZR22167.1"/>
    <property type="molecule type" value="Genomic_DNA"/>
</dbReference>
<dbReference type="PROSITE" id="PS50222">
    <property type="entry name" value="EF_HAND_2"/>
    <property type="match status" value="1"/>
</dbReference>
<accession>A0A845MFZ0</accession>
<keyword evidence="3" id="KW-1185">Reference proteome</keyword>
<comment type="caution">
    <text evidence="2">The sequence shown here is derived from an EMBL/GenBank/DDBJ whole genome shotgun (WGS) entry which is preliminary data.</text>
</comment>
<reference evidence="2 3" key="1">
    <citation type="journal article" date="2014" name="Int. J. Syst. Evol. Microbiol.">
        <title>Sneathiella chungangensis sp. nov., isolated from a marine sand, and emended description of the genus Sneathiella.</title>
        <authorList>
            <person name="Siamphan C."/>
            <person name="Kim H."/>
            <person name="Lee J.S."/>
            <person name="Kim W."/>
        </authorList>
    </citation>
    <scope>NUCLEOTIDE SEQUENCE [LARGE SCALE GENOMIC DNA]</scope>
    <source>
        <strain evidence="2 3">KCTC 32476</strain>
    </source>
</reference>
<dbReference type="PROSITE" id="PS00018">
    <property type="entry name" value="EF_HAND_1"/>
    <property type="match status" value="1"/>
</dbReference>
<dbReference type="SUPFAM" id="SSF51556">
    <property type="entry name" value="Metallo-dependent hydrolases"/>
    <property type="match status" value="1"/>
</dbReference>
<dbReference type="InterPro" id="IPR002048">
    <property type="entry name" value="EF_hand_dom"/>
</dbReference>
<evidence type="ECO:0000313" key="2">
    <source>
        <dbReference type="EMBL" id="MZR22167.1"/>
    </source>
</evidence>
<dbReference type="SUPFAM" id="SSF47473">
    <property type="entry name" value="EF-hand"/>
    <property type="match status" value="1"/>
</dbReference>
<sequence length="426" mass="47078">MGGPPMRLRNFCLMVFCGLILCLIGSVSATPAEGPSAERMLARMDTDGDGRIAKEEWLGQPHVFRNFDLNKDGVLTRDEIDIFLDRRRKNSPSGQNKSSQIIDWIDVHVHPAAGAKNADYSGVVQDIAKTINETAMVGAVLMPTPQNAARWRLEDFLNEAKNYSGRLAFLGGGGTLNPMIHEEARDGVVSSELAQRFRRRAEEILALGAVGFGEIAGLHLSFSFDHPFESVPADHPLLLLLADIAAEHDVVIDFHNELIVKDIKTPEWLSSPANPPSLIKNIDGLERLLDHNIKAKIIWAHAGSDNVGHWTVDVSRRLLTAHPNLYMSLRMGAGQGDATAKMNHPIGAGGILRPEWRQLLIDFPDRFVLGGDQFFTAPFSSGAASRYSGYAEKIRRRTDHFLTLLPPQVARKIGYENAIALYKLNR</sequence>
<dbReference type="GO" id="GO:0005509">
    <property type="term" value="F:calcium ion binding"/>
    <property type="evidence" value="ECO:0007669"/>
    <property type="project" value="InterPro"/>
</dbReference>
<dbReference type="InterPro" id="IPR011992">
    <property type="entry name" value="EF-hand-dom_pair"/>
</dbReference>
<evidence type="ECO:0000259" key="1">
    <source>
        <dbReference type="PROSITE" id="PS50222"/>
    </source>
</evidence>
<evidence type="ECO:0000313" key="3">
    <source>
        <dbReference type="Proteomes" id="UP000445696"/>
    </source>
</evidence>
<name>A0A845MFZ0_9PROT</name>
<protein>
    <submittedName>
        <fullName evidence="2">Amidohydrolase family protein</fullName>
    </submittedName>
</protein>
<gene>
    <name evidence="2" type="ORF">GQF03_07480</name>
</gene>
<organism evidence="2 3">
    <name type="scientific">Sneathiella chungangensis</name>
    <dbReference type="NCBI Taxonomy" id="1418234"/>
    <lineage>
        <taxon>Bacteria</taxon>
        <taxon>Pseudomonadati</taxon>
        <taxon>Pseudomonadota</taxon>
        <taxon>Alphaproteobacteria</taxon>
        <taxon>Sneathiellales</taxon>
        <taxon>Sneathiellaceae</taxon>
        <taxon>Sneathiella</taxon>
    </lineage>
</organism>
<dbReference type="AlphaFoldDB" id="A0A845MFZ0"/>
<dbReference type="InterPro" id="IPR006680">
    <property type="entry name" value="Amidohydro-rel"/>
</dbReference>
<keyword evidence="2" id="KW-0378">Hydrolase</keyword>
<dbReference type="Pfam" id="PF13202">
    <property type="entry name" value="EF-hand_5"/>
    <property type="match status" value="2"/>
</dbReference>